<evidence type="ECO:0000259" key="1">
    <source>
        <dbReference type="Pfam" id="PF05161"/>
    </source>
</evidence>
<dbReference type="InterPro" id="IPR039760">
    <property type="entry name" value="MOFRL_protein"/>
</dbReference>
<dbReference type="InterPro" id="IPR038614">
    <property type="entry name" value="GK_N_sf"/>
</dbReference>
<accession>A0A068NUP3</accession>
<proteinExistence type="predicted"/>
<dbReference type="EMBL" id="CP007139">
    <property type="protein sequence ID" value="AIE87042.1"/>
    <property type="molecule type" value="Genomic_DNA"/>
</dbReference>
<dbReference type="GO" id="GO:0008887">
    <property type="term" value="F:glycerate kinase activity"/>
    <property type="evidence" value="ECO:0007669"/>
    <property type="project" value="InterPro"/>
</dbReference>
<dbReference type="STRING" id="661478.OP10G_3674"/>
<dbReference type="RefSeq" id="WP_025229035.1">
    <property type="nucleotide sequence ID" value="NZ_CP007139.1"/>
</dbReference>
<dbReference type="SUPFAM" id="SSF82544">
    <property type="entry name" value="GckA/TtuD-like"/>
    <property type="match status" value="1"/>
</dbReference>
<dbReference type="KEGG" id="fgi:OP10G_3674"/>
<keyword evidence="3" id="KW-0418">Kinase</keyword>
<sequence>MTVRATPRSSAGQLAVEIYGDVLEQVRADRLVRASLQYEAGLLMIQGHPYDLSEFRRVQIVAVGKAAAPMAREAADLLGSRLDGGLVVTKPGYGEPVSGLELLEAGHPVPDEGSLVSGRRILELAEQCGPDDFVLFLLSGGASALMEAPNGSVTLEDLRATNERLLASGADIAQLNAIRSRVSRIKAGGLAHAFRKAKVVALVLSDVIGNHLATIGSGPLVSPNRMGPFPYALLDQMPETVRAEVLTRDLVTFEVPRVDHYVIGSLSVAVHAAADAARARGLDPLPYGDPMQGEAREMARRIVALAKRHVEARPGDRFCLIFGGETTVTVRGSGIGGRCQEMVVAAAPAVAKLADTAFLAAGTDGADGPTEAAGGLVETDSLRLAKEVGNDQRKALVNNDSFRYLLQCDGLLFTGPTGSNVNDLCLVVHAPTDRT</sequence>
<feature type="domain" description="MOFRL-associated" evidence="2">
    <location>
        <begin position="16"/>
        <end position="224"/>
    </location>
</feature>
<dbReference type="HOGENOM" id="CLU_032279_1_1_0"/>
<reference evidence="3 4" key="1">
    <citation type="journal article" date="2014" name="PLoS ONE">
        <title>The first complete genome sequence of the class fimbriimonadia in the phylum armatimonadetes.</title>
        <authorList>
            <person name="Hu Z.Y."/>
            <person name="Wang Y.Z."/>
            <person name="Im W.T."/>
            <person name="Wang S.Y."/>
            <person name="Zhao G.P."/>
            <person name="Zheng H.J."/>
            <person name="Quan Z.X."/>
        </authorList>
    </citation>
    <scope>NUCLEOTIDE SEQUENCE [LARGE SCALE GENOMIC DNA]</scope>
    <source>
        <strain evidence="3">Gsoil 348</strain>
    </source>
</reference>
<dbReference type="Pfam" id="PF13660">
    <property type="entry name" value="DUF4147"/>
    <property type="match status" value="1"/>
</dbReference>
<keyword evidence="4" id="KW-1185">Reference proteome</keyword>
<dbReference type="OrthoDB" id="9766552at2"/>
<dbReference type="AlphaFoldDB" id="A0A068NUP3"/>
<dbReference type="PANTHER" id="PTHR12227">
    <property type="entry name" value="GLYCERATE KINASE"/>
    <property type="match status" value="1"/>
</dbReference>
<protein>
    <submittedName>
        <fullName evidence="3">Glycerate kinase</fullName>
    </submittedName>
</protein>
<dbReference type="Proteomes" id="UP000027982">
    <property type="component" value="Chromosome"/>
</dbReference>
<keyword evidence="3" id="KW-0808">Transferase</keyword>
<dbReference type="eggNOG" id="COG2379">
    <property type="taxonomic scope" value="Bacteria"/>
</dbReference>
<feature type="domain" description="MOFRL" evidence="1">
    <location>
        <begin position="319"/>
        <end position="423"/>
    </location>
</feature>
<organism evidence="3 4">
    <name type="scientific">Fimbriimonas ginsengisoli Gsoil 348</name>
    <dbReference type="NCBI Taxonomy" id="661478"/>
    <lineage>
        <taxon>Bacteria</taxon>
        <taxon>Bacillati</taxon>
        <taxon>Armatimonadota</taxon>
        <taxon>Fimbriimonadia</taxon>
        <taxon>Fimbriimonadales</taxon>
        <taxon>Fimbriimonadaceae</taxon>
        <taxon>Fimbriimonas</taxon>
    </lineage>
</organism>
<dbReference type="InterPro" id="IPR025286">
    <property type="entry name" value="MOFRL_assoc_dom"/>
</dbReference>
<dbReference type="GO" id="GO:0005737">
    <property type="term" value="C:cytoplasm"/>
    <property type="evidence" value="ECO:0007669"/>
    <property type="project" value="TreeGrafter"/>
</dbReference>
<dbReference type="Gene3D" id="3.40.1480.10">
    <property type="entry name" value="MOFRL domain"/>
    <property type="match status" value="1"/>
</dbReference>
<dbReference type="PANTHER" id="PTHR12227:SF0">
    <property type="entry name" value="GLYCERATE KINASE"/>
    <property type="match status" value="1"/>
</dbReference>
<gene>
    <name evidence="3" type="ORF">OP10G_3674</name>
</gene>
<evidence type="ECO:0000313" key="4">
    <source>
        <dbReference type="Proteomes" id="UP000027982"/>
    </source>
</evidence>
<dbReference type="Gene3D" id="3.40.50.10180">
    <property type="entry name" value="Glycerate kinase, MOFRL-like N-terminal domain"/>
    <property type="match status" value="1"/>
</dbReference>
<dbReference type="Pfam" id="PF05161">
    <property type="entry name" value="MOFRL"/>
    <property type="match status" value="1"/>
</dbReference>
<dbReference type="InterPro" id="IPR037035">
    <property type="entry name" value="GK-like_C_sf"/>
</dbReference>
<dbReference type="InterPro" id="IPR007835">
    <property type="entry name" value="MOFRL"/>
</dbReference>
<name>A0A068NUP3_FIMGI</name>
<evidence type="ECO:0000313" key="3">
    <source>
        <dbReference type="EMBL" id="AIE87042.1"/>
    </source>
</evidence>
<evidence type="ECO:0000259" key="2">
    <source>
        <dbReference type="Pfam" id="PF13660"/>
    </source>
</evidence>